<accession>A0ABW0ERX5</accession>
<protein>
    <submittedName>
        <fullName evidence="1">Uncharacterized protein</fullName>
    </submittedName>
</protein>
<evidence type="ECO:0000313" key="1">
    <source>
        <dbReference type="EMBL" id="MFC5288839.1"/>
    </source>
</evidence>
<dbReference type="RefSeq" id="WP_378248692.1">
    <property type="nucleotide sequence ID" value="NZ_JBHSKF010000008.1"/>
</dbReference>
<evidence type="ECO:0000313" key="2">
    <source>
        <dbReference type="Proteomes" id="UP001596157"/>
    </source>
</evidence>
<comment type="caution">
    <text evidence="1">The sequence shown here is derived from an EMBL/GenBank/DDBJ whole genome shotgun (WGS) entry which is preliminary data.</text>
</comment>
<keyword evidence="2" id="KW-1185">Reference proteome</keyword>
<organism evidence="1 2">
    <name type="scientific">Actinokineospora guangxiensis</name>
    <dbReference type="NCBI Taxonomy" id="1490288"/>
    <lineage>
        <taxon>Bacteria</taxon>
        <taxon>Bacillati</taxon>
        <taxon>Actinomycetota</taxon>
        <taxon>Actinomycetes</taxon>
        <taxon>Pseudonocardiales</taxon>
        <taxon>Pseudonocardiaceae</taxon>
        <taxon>Actinokineospora</taxon>
    </lineage>
</organism>
<dbReference type="Proteomes" id="UP001596157">
    <property type="component" value="Unassembled WGS sequence"/>
</dbReference>
<gene>
    <name evidence="1" type="ORF">ACFPM7_17420</name>
</gene>
<dbReference type="EMBL" id="JBHSKF010000008">
    <property type="protein sequence ID" value="MFC5288839.1"/>
    <property type="molecule type" value="Genomic_DNA"/>
</dbReference>
<sequence>MPTVSLVYVKCVSPSGGVSNGVVIGVAAGAVVLTAAAGVAATVVTAGAAGPAAAGAVAVELTEAGALIGGAAVEGSGIAAAGGAGVAAAAGGAAAGGAAVGVVAGAAGAAAGVISGMTASTGCQIAVVATAAVVESAKLADHVDKSLFSADDFYLKYWVEDSRETRWPADSTRTMDAGQTIDIDDVRIEFSTMAELKLYDADDLSSDDDMGGMRFYADATPGRYTATVTSNIGSVYELMYVVE</sequence>
<reference evidence="2" key="1">
    <citation type="journal article" date="2019" name="Int. J. Syst. Evol. Microbiol.">
        <title>The Global Catalogue of Microorganisms (GCM) 10K type strain sequencing project: providing services to taxonomists for standard genome sequencing and annotation.</title>
        <authorList>
            <consortium name="The Broad Institute Genomics Platform"/>
            <consortium name="The Broad Institute Genome Sequencing Center for Infectious Disease"/>
            <person name="Wu L."/>
            <person name="Ma J."/>
        </authorList>
    </citation>
    <scope>NUCLEOTIDE SEQUENCE [LARGE SCALE GENOMIC DNA]</scope>
    <source>
        <strain evidence="2">CCUG 59778</strain>
    </source>
</reference>
<name>A0ABW0ERX5_9PSEU</name>
<proteinExistence type="predicted"/>